<protein>
    <recommendedName>
        <fullName evidence="3">Uroporphyrinogen-III C-methyltransferase</fullName>
        <ecNumber evidence="2">2.1.1.107</ecNumber>
    </recommendedName>
    <alternativeName>
        <fullName evidence="8">Uroporphyrinogen III methylase</fullName>
    </alternativeName>
</protein>
<dbReference type="Gene3D" id="3.40.1010.10">
    <property type="entry name" value="Cobalt-precorrin-4 Transmethylase, Domain 1"/>
    <property type="match status" value="1"/>
</dbReference>
<evidence type="ECO:0000256" key="5">
    <source>
        <dbReference type="ARBA" id="ARBA00022679"/>
    </source>
</evidence>
<dbReference type="GO" id="GO:0032259">
    <property type="term" value="P:methylation"/>
    <property type="evidence" value="ECO:0007669"/>
    <property type="project" value="UniProtKB-KW"/>
</dbReference>
<evidence type="ECO:0000256" key="4">
    <source>
        <dbReference type="ARBA" id="ARBA00022603"/>
    </source>
</evidence>
<dbReference type="Proteomes" id="UP000199668">
    <property type="component" value="Unassembled WGS sequence"/>
</dbReference>
<keyword evidence="4 9" id="KW-0489">Methyltransferase</keyword>
<organism evidence="12 13">
    <name type="scientific">Salibacterium qingdaonense</name>
    <dbReference type="NCBI Taxonomy" id="266892"/>
    <lineage>
        <taxon>Bacteria</taxon>
        <taxon>Bacillati</taxon>
        <taxon>Bacillota</taxon>
        <taxon>Bacilli</taxon>
        <taxon>Bacillales</taxon>
        <taxon>Bacillaceae</taxon>
    </lineage>
</organism>
<dbReference type="InterPro" id="IPR003754">
    <property type="entry name" value="4pyrrol_synth_uPrphyn_synth"/>
</dbReference>
<evidence type="ECO:0000256" key="6">
    <source>
        <dbReference type="ARBA" id="ARBA00022691"/>
    </source>
</evidence>
<dbReference type="FunFam" id="3.40.1010.10:FF:000001">
    <property type="entry name" value="Siroheme synthase"/>
    <property type="match status" value="1"/>
</dbReference>
<keyword evidence="13" id="KW-1185">Reference proteome</keyword>
<dbReference type="STRING" id="266892.SAMN04488054_11255"/>
<dbReference type="InterPro" id="IPR000878">
    <property type="entry name" value="4pyrrol_Mease"/>
</dbReference>
<dbReference type="NCBIfam" id="TIGR01469">
    <property type="entry name" value="cobA_cysG_Cterm"/>
    <property type="match status" value="1"/>
</dbReference>
<dbReference type="GO" id="GO:0019354">
    <property type="term" value="P:siroheme biosynthetic process"/>
    <property type="evidence" value="ECO:0007669"/>
    <property type="project" value="InterPro"/>
</dbReference>
<evidence type="ECO:0000256" key="3">
    <source>
        <dbReference type="ARBA" id="ARBA00018323"/>
    </source>
</evidence>
<dbReference type="RefSeq" id="WP_177195520.1">
    <property type="nucleotide sequence ID" value="NZ_FOTY01000012.1"/>
</dbReference>
<dbReference type="Gene3D" id="3.40.50.10090">
    <property type="match status" value="1"/>
</dbReference>
<dbReference type="EMBL" id="FOTY01000012">
    <property type="protein sequence ID" value="SFM03885.1"/>
    <property type="molecule type" value="Genomic_DNA"/>
</dbReference>
<evidence type="ECO:0000256" key="1">
    <source>
        <dbReference type="ARBA" id="ARBA00005879"/>
    </source>
</evidence>
<reference evidence="12 13" key="1">
    <citation type="submission" date="2016-10" db="EMBL/GenBank/DDBJ databases">
        <authorList>
            <person name="de Groot N.N."/>
        </authorList>
    </citation>
    <scope>NUCLEOTIDE SEQUENCE [LARGE SCALE GENOMIC DNA]</scope>
    <source>
        <strain evidence="12 13">CGMCC 1.6134</strain>
    </source>
</reference>
<feature type="domain" description="Tetrapyrrole methylase" evidence="10">
    <location>
        <begin position="6"/>
        <end position="217"/>
    </location>
</feature>
<feature type="domain" description="Tetrapyrrole biosynthesis uroporphyrinogen III synthase" evidence="11">
    <location>
        <begin position="391"/>
        <end position="476"/>
    </location>
</feature>
<name>A0A1I4MLD6_9BACI</name>
<keyword evidence="6" id="KW-0949">S-adenosyl-L-methionine</keyword>
<dbReference type="PROSITE" id="PS00839">
    <property type="entry name" value="SUMT_1"/>
    <property type="match status" value="1"/>
</dbReference>
<evidence type="ECO:0000256" key="8">
    <source>
        <dbReference type="ARBA" id="ARBA00079776"/>
    </source>
</evidence>
<dbReference type="Pfam" id="PF02602">
    <property type="entry name" value="HEM4"/>
    <property type="match status" value="1"/>
</dbReference>
<dbReference type="GO" id="GO:0004852">
    <property type="term" value="F:uroporphyrinogen-III synthase activity"/>
    <property type="evidence" value="ECO:0007669"/>
    <property type="project" value="InterPro"/>
</dbReference>
<proteinExistence type="inferred from homology"/>
<dbReference type="PANTHER" id="PTHR45790">
    <property type="entry name" value="SIROHEME SYNTHASE-RELATED"/>
    <property type="match status" value="1"/>
</dbReference>
<dbReference type="Pfam" id="PF00590">
    <property type="entry name" value="TP_methylase"/>
    <property type="match status" value="1"/>
</dbReference>
<keyword evidence="7" id="KW-0627">Porphyrin biosynthesis</keyword>
<dbReference type="SUPFAM" id="SSF53790">
    <property type="entry name" value="Tetrapyrrole methylase"/>
    <property type="match status" value="1"/>
</dbReference>
<keyword evidence="5 9" id="KW-0808">Transferase</keyword>
<sequence length="481" mass="52621">MTSGNVFLIGAGPGDPGLITVKGRECLEKADVVLYDRLVHPLFLQYVREDAEYIYCGKLPERHHLRQETIQQILVEKALAGFTVARLKGGDPGMFGRAGEEAEALVKAGLTYEMVPGITAGMAGPMYAGIPVTHRDLSGSFAAVTGHTKAEDGQPGVDWKSLAAGIDTAAFYMGMKNLGTIARRLIENGKDPATPAAVIEWAATSRQRVAEAPLERIQEKAEQQQIKNPAITIVGETAALHRKLKWLEKKPLFGRFVWIVKTSAAAGSIAPALRSLGAEVLEAPGYTVDTRETKPLVSPHPFHRLHVAAEESVDVLLNELKQNRIDLRTLPDRITTASLRTLWKLESYGLFAEYTDESPGPDSLWIGPEHAGSEAELFSQKWVSHRLIHKKNTAKATAALLDNDWINTVVVPSSQAVHILWKELDRHGISPVQWLTNKTVTAHGPETDKALQTAGTVPDITLSSPDTESLLHELRNHSLQQ</sequence>
<dbReference type="InterPro" id="IPR014776">
    <property type="entry name" value="4pyrrole_Mease_sub2"/>
</dbReference>
<dbReference type="Gene3D" id="3.30.950.10">
    <property type="entry name" value="Methyltransferase, Cobalt-precorrin-4 Transmethylase, Domain 2"/>
    <property type="match status" value="1"/>
</dbReference>
<evidence type="ECO:0000256" key="9">
    <source>
        <dbReference type="RuleBase" id="RU003960"/>
    </source>
</evidence>
<evidence type="ECO:0000313" key="13">
    <source>
        <dbReference type="Proteomes" id="UP000199668"/>
    </source>
</evidence>
<dbReference type="InterPro" id="IPR006366">
    <property type="entry name" value="CobA/CysG_C"/>
</dbReference>
<evidence type="ECO:0000313" key="12">
    <source>
        <dbReference type="EMBL" id="SFM03885.1"/>
    </source>
</evidence>
<evidence type="ECO:0000259" key="10">
    <source>
        <dbReference type="Pfam" id="PF00590"/>
    </source>
</evidence>
<dbReference type="PANTHER" id="PTHR45790:SF3">
    <property type="entry name" value="S-ADENOSYL-L-METHIONINE-DEPENDENT UROPORPHYRINOGEN III METHYLTRANSFERASE, CHLOROPLASTIC"/>
    <property type="match status" value="1"/>
</dbReference>
<dbReference type="InterPro" id="IPR035996">
    <property type="entry name" value="4pyrrol_Methylase_sf"/>
</dbReference>
<dbReference type="CDD" id="cd11642">
    <property type="entry name" value="SUMT"/>
    <property type="match status" value="1"/>
</dbReference>
<dbReference type="InterPro" id="IPR050161">
    <property type="entry name" value="Siro_Cobalamin_biosynth"/>
</dbReference>
<gene>
    <name evidence="12" type="ORF">SAMN04488054_11255</name>
</gene>
<dbReference type="EC" id="2.1.1.107" evidence="2"/>
<dbReference type="FunFam" id="3.30.950.10:FF:000001">
    <property type="entry name" value="Siroheme synthase"/>
    <property type="match status" value="1"/>
</dbReference>
<dbReference type="SUPFAM" id="SSF69618">
    <property type="entry name" value="HemD-like"/>
    <property type="match status" value="1"/>
</dbReference>
<accession>A0A1I4MLD6</accession>
<dbReference type="PROSITE" id="PS00840">
    <property type="entry name" value="SUMT_2"/>
    <property type="match status" value="1"/>
</dbReference>
<dbReference type="InterPro" id="IPR036108">
    <property type="entry name" value="4pyrrol_syn_uPrphyn_synt_sf"/>
</dbReference>
<dbReference type="AlphaFoldDB" id="A0A1I4MLD6"/>
<dbReference type="NCBIfam" id="NF004790">
    <property type="entry name" value="PRK06136.1"/>
    <property type="match status" value="1"/>
</dbReference>
<comment type="similarity">
    <text evidence="1 9">Belongs to the precorrin methyltransferase family.</text>
</comment>
<dbReference type="InterPro" id="IPR003043">
    <property type="entry name" value="Uropor_MeTrfase_CS"/>
</dbReference>
<dbReference type="InterPro" id="IPR014777">
    <property type="entry name" value="4pyrrole_Mease_sub1"/>
</dbReference>
<dbReference type="GO" id="GO:0004851">
    <property type="term" value="F:uroporphyrin-III C-methyltransferase activity"/>
    <property type="evidence" value="ECO:0007669"/>
    <property type="project" value="UniProtKB-EC"/>
</dbReference>
<evidence type="ECO:0000256" key="2">
    <source>
        <dbReference type="ARBA" id="ARBA00012162"/>
    </source>
</evidence>
<evidence type="ECO:0000256" key="7">
    <source>
        <dbReference type="ARBA" id="ARBA00023244"/>
    </source>
</evidence>
<evidence type="ECO:0000259" key="11">
    <source>
        <dbReference type="Pfam" id="PF02602"/>
    </source>
</evidence>